<keyword evidence="12" id="KW-0472">Membrane</keyword>
<dbReference type="PANTHER" id="PTHR43047">
    <property type="entry name" value="TWO-COMPONENT HISTIDINE PROTEIN KINASE"/>
    <property type="match status" value="1"/>
</dbReference>
<dbReference type="InterPro" id="IPR003594">
    <property type="entry name" value="HATPase_dom"/>
</dbReference>
<evidence type="ECO:0000256" key="3">
    <source>
        <dbReference type="ARBA" id="ARBA00012438"/>
    </source>
</evidence>
<organism evidence="15 16">
    <name type="scientific">Zhenpiania hominis</name>
    <dbReference type="NCBI Taxonomy" id="2763644"/>
    <lineage>
        <taxon>Bacteria</taxon>
        <taxon>Bacillati</taxon>
        <taxon>Bacillota</taxon>
        <taxon>Clostridia</taxon>
        <taxon>Peptostreptococcales</taxon>
        <taxon>Anaerovoracaceae</taxon>
        <taxon>Zhenpiania</taxon>
    </lineage>
</organism>
<dbReference type="PROSITE" id="PS50110">
    <property type="entry name" value="RESPONSE_REGULATORY"/>
    <property type="match status" value="1"/>
</dbReference>
<dbReference type="SUPFAM" id="SSF47384">
    <property type="entry name" value="Homodimeric domain of signal transducing histidine kinase"/>
    <property type="match status" value="1"/>
</dbReference>
<evidence type="ECO:0000256" key="4">
    <source>
        <dbReference type="ARBA" id="ARBA00018672"/>
    </source>
</evidence>
<dbReference type="FunFam" id="3.30.565.10:FF:000010">
    <property type="entry name" value="Sensor histidine kinase RcsC"/>
    <property type="match status" value="1"/>
</dbReference>
<keyword evidence="6" id="KW-0808">Transferase</keyword>
<dbReference type="InterPro" id="IPR036890">
    <property type="entry name" value="HATPase_C_sf"/>
</dbReference>
<dbReference type="AlphaFoldDB" id="A0A923NL37"/>
<feature type="domain" description="Histidine kinase" evidence="13">
    <location>
        <begin position="471"/>
        <end position="692"/>
    </location>
</feature>
<dbReference type="InterPro" id="IPR003661">
    <property type="entry name" value="HisK_dim/P_dom"/>
</dbReference>
<evidence type="ECO:0000256" key="2">
    <source>
        <dbReference type="ARBA" id="ARBA00006402"/>
    </source>
</evidence>
<dbReference type="EMBL" id="JACRYT010000009">
    <property type="protein sequence ID" value="MBC6680062.1"/>
    <property type="molecule type" value="Genomic_DNA"/>
</dbReference>
<evidence type="ECO:0000256" key="6">
    <source>
        <dbReference type="ARBA" id="ARBA00022679"/>
    </source>
</evidence>
<comment type="function">
    <text evidence="9">May play the central regulatory role in sporulation. It may be an element of the effector pathway responsible for the activation of sporulation genes in response to nutritional stress. Spo0A may act in concert with spo0H (a sigma factor) to control the expression of some genes that are critical to the sporulation process.</text>
</comment>
<comment type="similarity">
    <text evidence="2">In the N-terminal section; belongs to the phytochrome family.</text>
</comment>
<evidence type="ECO:0000259" key="13">
    <source>
        <dbReference type="PROSITE" id="PS50109"/>
    </source>
</evidence>
<dbReference type="Pfam" id="PF00512">
    <property type="entry name" value="HisKA"/>
    <property type="match status" value="1"/>
</dbReference>
<dbReference type="Proteomes" id="UP000602647">
    <property type="component" value="Unassembled WGS sequence"/>
</dbReference>
<evidence type="ECO:0000256" key="12">
    <source>
        <dbReference type="SAM" id="Phobius"/>
    </source>
</evidence>
<comment type="catalytic activity">
    <reaction evidence="1">
        <text>ATP + protein L-histidine = ADP + protein N-phospho-L-histidine.</text>
        <dbReference type="EC" id="2.7.13.3"/>
    </reaction>
</comment>
<dbReference type="Gene3D" id="3.30.450.20">
    <property type="entry name" value="PAS domain"/>
    <property type="match status" value="2"/>
</dbReference>
<dbReference type="PROSITE" id="PS50109">
    <property type="entry name" value="HIS_KIN"/>
    <property type="match status" value="1"/>
</dbReference>
<keyword evidence="5 11" id="KW-0597">Phosphoprotein</keyword>
<evidence type="ECO:0000256" key="8">
    <source>
        <dbReference type="ARBA" id="ARBA00023012"/>
    </source>
</evidence>
<accession>A0A923NL37</accession>
<dbReference type="InterPro" id="IPR005467">
    <property type="entry name" value="His_kinase_dom"/>
</dbReference>
<dbReference type="CDD" id="cd17546">
    <property type="entry name" value="REC_hyHK_CKI1_RcsC-like"/>
    <property type="match status" value="1"/>
</dbReference>
<dbReference type="InterPro" id="IPR001789">
    <property type="entry name" value="Sig_transdc_resp-reg_receiver"/>
</dbReference>
<dbReference type="Gene3D" id="3.40.50.2300">
    <property type="match status" value="1"/>
</dbReference>
<feature type="domain" description="Response regulatory" evidence="14">
    <location>
        <begin position="717"/>
        <end position="838"/>
    </location>
</feature>
<feature type="transmembrane region" description="Helical" evidence="12">
    <location>
        <begin position="12"/>
        <end position="36"/>
    </location>
</feature>
<dbReference type="Gene3D" id="3.30.565.10">
    <property type="entry name" value="Histidine kinase-like ATPase, C-terminal domain"/>
    <property type="match status" value="1"/>
</dbReference>
<gene>
    <name evidence="15" type="ORF">H9L42_09480</name>
</gene>
<dbReference type="Gene3D" id="1.10.287.130">
    <property type="match status" value="1"/>
</dbReference>
<dbReference type="EC" id="2.7.13.3" evidence="3"/>
<proteinExistence type="inferred from homology"/>
<keyword evidence="12" id="KW-0812">Transmembrane</keyword>
<evidence type="ECO:0000256" key="1">
    <source>
        <dbReference type="ARBA" id="ARBA00000085"/>
    </source>
</evidence>
<dbReference type="SMART" id="SM00448">
    <property type="entry name" value="REC"/>
    <property type="match status" value="1"/>
</dbReference>
<evidence type="ECO:0000313" key="15">
    <source>
        <dbReference type="EMBL" id="MBC6680062.1"/>
    </source>
</evidence>
<dbReference type="GO" id="GO:0000155">
    <property type="term" value="F:phosphorelay sensor kinase activity"/>
    <property type="evidence" value="ECO:0007669"/>
    <property type="project" value="InterPro"/>
</dbReference>
<evidence type="ECO:0000256" key="7">
    <source>
        <dbReference type="ARBA" id="ARBA00022777"/>
    </source>
</evidence>
<keyword evidence="12" id="KW-1133">Transmembrane helix</keyword>
<sequence>MQKKQPGWKQIFYKMRVHIIAFLALVLIAGIGFQMFRVELLKNAQSLGSSLSRNYASEERNNLTVYETLISIGVASIDQRVRDGEPRQEMIQWMQVYFERIEAVLGEGKVDPYIVLDGEIIALNPWEGDESYDFQETQWYQEASAAEGEVIFTNVYTDAIYQEPVITAAQKCEIADAIIAFDIFPRNFHVQENPGELSEGDSFFLCDSTGELIYSQTELSGIRGELQNYVDDLIKEIKAGNLDSYNAYIEDLDGGHRAVYYSRMSNGWFSIITIPYQNILGNWNKLILILGAVFLLFLLVIIWMSWREWRLNARMERTNETVRVLGNSYYALYRIDFGQKTYEMIKGSDYVRSRLEQKGNYQDLLKVMGEVIEESAYKEYMESFSLENIRRLVSQRIRDFGGDFLRKFGEEYRWVSVRVLFDESLAPEEVVLCFRQVEEEKQRQLRERSLLENALKASRESEEAKQTFFSNMSHDMRTPLNAIIGLSELIPQHLQEPEKITGYTEKINLSSRQLLALINDILDMSRIEQGKMTLSNQQFHLKKCVEDCLETFRIQAQKEGKTFSLSFDLKDEEVIGDPLRISQILNNLLSNALKFTEEEDEVSVSVIQTEGGEYAKYKFVVQDTGIGMTEDFLKDLFEPYAREMRFHAKEVSGTGLGMPIVKNLVSQMNGEIYVASSPDQGSTFTIILPLMTVAGDENRETSGEAADSGHFSIEGKKLLLAEDNAVNMEIATELLSADGADITQAWNGEEAVEAFKASEPFAFDGILMDMQMPVMDGCEAAKQIRALKRPDAQSIPIIAVTANAFAEDIAATEDAGMNAHISKPIDFPLLYKTLEKLMGSSD</sequence>
<keyword evidence="7" id="KW-0418">Kinase</keyword>
<dbReference type="InterPro" id="IPR011006">
    <property type="entry name" value="CheY-like_superfamily"/>
</dbReference>
<name>A0A923NL37_9FIRM</name>
<reference evidence="15" key="1">
    <citation type="submission" date="2020-08" db="EMBL/GenBank/DDBJ databases">
        <title>Genome public.</title>
        <authorList>
            <person name="Liu C."/>
            <person name="Sun Q."/>
        </authorList>
    </citation>
    <scope>NUCLEOTIDE SEQUENCE</scope>
    <source>
        <strain evidence="15">BX12</strain>
    </source>
</reference>
<feature type="transmembrane region" description="Helical" evidence="12">
    <location>
        <begin position="286"/>
        <end position="306"/>
    </location>
</feature>
<dbReference type="CDD" id="cd18773">
    <property type="entry name" value="PDC1_HK_sensor"/>
    <property type="match status" value="1"/>
</dbReference>
<dbReference type="PRINTS" id="PR00344">
    <property type="entry name" value="BCTRLSENSOR"/>
</dbReference>
<dbReference type="InterPro" id="IPR036097">
    <property type="entry name" value="HisK_dim/P_sf"/>
</dbReference>
<dbReference type="SUPFAM" id="SSF55874">
    <property type="entry name" value="ATPase domain of HSP90 chaperone/DNA topoisomerase II/histidine kinase"/>
    <property type="match status" value="1"/>
</dbReference>
<dbReference type="RefSeq" id="WP_187303165.1">
    <property type="nucleotide sequence ID" value="NZ_JACRYT010000009.1"/>
</dbReference>
<evidence type="ECO:0000259" key="14">
    <source>
        <dbReference type="PROSITE" id="PS50110"/>
    </source>
</evidence>
<evidence type="ECO:0000256" key="11">
    <source>
        <dbReference type="PROSITE-ProRule" id="PRU00169"/>
    </source>
</evidence>
<evidence type="ECO:0000256" key="10">
    <source>
        <dbReference type="ARBA" id="ARBA00074306"/>
    </source>
</evidence>
<keyword evidence="16" id="KW-1185">Reference proteome</keyword>
<comment type="caution">
    <text evidence="15">The sequence shown here is derived from an EMBL/GenBank/DDBJ whole genome shotgun (WGS) entry which is preliminary data.</text>
</comment>
<keyword evidence="8" id="KW-0902">Two-component regulatory system</keyword>
<evidence type="ECO:0000256" key="9">
    <source>
        <dbReference type="ARBA" id="ARBA00024867"/>
    </source>
</evidence>
<protein>
    <recommendedName>
        <fullName evidence="10">Circadian input-output histidine kinase CikA</fullName>
        <ecNumber evidence="3">2.7.13.3</ecNumber>
    </recommendedName>
    <alternativeName>
        <fullName evidence="4">Stage 0 sporulation protein A homolog</fullName>
    </alternativeName>
</protein>
<dbReference type="CDD" id="cd00082">
    <property type="entry name" value="HisKA"/>
    <property type="match status" value="1"/>
</dbReference>
<dbReference type="InterPro" id="IPR004358">
    <property type="entry name" value="Sig_transdc_His_kin-like_C"/>
</dbReference>
<dbReference type="Pfam" id="PF02518">
    <property type="entry name" value="HATPase_c"/>
    <property type="match status" value="1"/>
</dbReference>
<dbReference type="SMART" id="SM00388">
    <property type="entry name" value="HisKA"/>
    <property type="match status" value="1"/>
</dbReference>
<feature type="modified residue" description="4-aspartylphosphate" evidence="11">
    <location>
        <position position="769"/>
    </location>
</feature>
<dbReference type="SUPFAM" id="SSF52172">
    <property type="entry name" value="CheY-like"/>
    <property type="match status" value="1"/>
</dbReference>
<dbReference type="Pfam" id="PF00072">
    <property type="entry name" value="Response_reg"/>
    <property type="match status" value="1"/>
</dbReference>
<evidence type="ECO:0000313" key="16">
    <source>
        <dbReference type="Proteomes" id="UP000602647"/>
    </source>
</evidence>
<evidence type="ECO:0000256" key="5">
    <source>
        <dbReference type="ARBA" id="ARBA00022553"/>
    </source>
</evidence>
<dbReference type="SMART" id="SM00387">
    <property type="entry name" value="HATPase_c"/>
    <property type="match status" value="1"/>
</dbReference>